<protein>
    <submittedName>
        <fullName evidence="5">ATP-binding cassette domain-containing protein</fullName>
    </submittedName>
</protein>
<keyword evidence="2" id="KW-0547">Nucleotide-binding</keyword>
<evidence type="ECO:0000256" key="1">
    <source>
        <dbReference type="ARBA" id="ARBA00022448"/>
    </source>
</evidence>
<dbReference type="InterPro" id="IPR051782">
    <property type="entry name" value="ABC_Transporter_VariousFunc"/>
</dbReference>
<dbReference type="InterPro" id="IPR003439">
    <property type="entry name" value="ABC_transporter-like_ATP-bd"/>
</dbReference>
<proteinExistence type="predicted"/>
<dbReference type="PANTHER" id="PTHR42939:SF1">
    <property type="entry name" value="ABC TRANSPORTER ATP-BINDING PROTEIN ALBC-RELATED"/>
    <property type="match status" value="1"/>
</dbReference>
<evidence type="ECO:0000256" key="3">
    <source>
        <dbReference type="ARBA" id="ARBA00022840"/>
    </source>
</evidence>
<dbReference type="EMBL" id="CP040908">
    <property type="protein sequence ID" value="QLL56579.1"/>
    <property type="molecule type" value="Genomic_DNA"/>
</dbReference>
<dbReference type="GeneID" id="78399804"/>
<keyword evidence="1" id="KW-0813">Transport</keyword>
<reference evidence="5 6" key="1">
    <citation type="submission" date="2019-06" db="EMBL/GenBank/DDBJ databases">
        <title>Emergence of pandrug resistant Empedobacter falsenii in China.</title>
        <authorList>
            <person name="Dong N."/>
            <person name="Chen S."/>
            <person name="Zhang R."/>
        </authorList>
    </citation>
    <scope>NUCLEOTIDE SEQUENCE [LARGE SCALE GENOMIC DNA]</scope>
    <source>
        <strain evidence="5 6">1681-1</strain>
    </source>
</reference>
<evidence type="ECO:0000313" key="6">
    <source>
        <dbReference type="Proteomes" id="UP000510643"/>
    </source>
</evidence>
<dbReference type="RefSeq" id="WP_180905602.1">
    <property type="nucleotide sequence ID" value="NZ_CP040908.1"/>
</dbReference>
<gene>
    <name evidence="5" type="ORF">FH779_00020</name>
</gene>
<sequence>MVQPILEINLEKISYDLDKVILKAIDLKIDSNGLYGVFGRNGQGKSTFLKTLCGLKSYEGTIRLNNEILQPSDVAFLATEPMIYEYLTAEEFYKFYQKVSGRKNSNSTRIFDIDEKVLLKTMSTGTLKKAYVNTILQFDDYKIYIFDEPFNGLDIESNYVLLHKIRELAKENIVFVSSHIIEIVSPYLTKTFYVNEQQITEVENENIMNLFMQSIDHG</sequence>
<dbReference type="KEGG" id="efal:FH779_00020"/>
<organism evidence="5 6">
    <name type="scientific">Empedobacter falsenii</name>
    <dbReference type="NCBI Taxonomy" id="343874"/>
    <lineage>
        <taxon>Bacteria</taxon>
        <taxon>Pseudomonadati</taxon>
        <taxon>Bacteroidota</taxon>
        <taxon>Flavobacteriia</taxon>
        <taxon>Flavobacteriales</taxon>
        <taxon>Weeksellaceae</taxon>
        <taxon>Empedobacter</taxon>
    </lineage>
</organism>
<name>A0A7H9DNU7_9FLAO</name>
<dbReference type="Gene3D" id="3.40.50.300">
    <property type="entry name" value="P-loop containing nucleotide triphosphate hydrolases"/>
    <property type="match status" value="1"/>
</dbReference>
<dbReference type="Pfam" id="PF00005">
    <property type="entry name" value="ABC_tran"/>
    <property type="match status" value="1"/>
</dbReference>
<dbReference type="AlphaFoldDB" id="A0A7H9DNU7"/>
<keyword evidence="6" id="KW-1185">Reference proteome</keyword>
<dbReference type="GO" id="GO:0005524">
    <property type="term" value="F:ATP binding"/>
    <property type="evidence" value="ECO:0007669"/>
    <property type="project" value="UniProtKB-KW"/>
</dbReference>
<keyword evidence="3 5" id="KW-0067">ATP-binding</keyword>
<feature type="domain" description="ABC transporter" evidence="4">
    <location>
        <begin position="22"/>
        <end position="151"/>
    </location>
</feature>
<evidence type="ECO:0000256" key="2">
    <source>
        <dbReference type="ARBA" id="ARBA00022741"/>
    </source>
</evidence>
<accession>A0A7H9DNU7</accession>
<dbReference type="GO" id="GO:0016887">
    <property type="term" value="F:ATP hydrolysis activity"/>
    <property type="evidence" value="ECO:0007669"/>
    <property type="project" value="InterPro"/>
</dbReference>
<dbReference type="Proteomes" id="UP000510643">
    <property type="component" value="Chromosome"/>
</dbReference>
<evidence type="ECO:0000259" key="4">
    <source>
        <dbReference type="Pfam" id="PF00005"/>
    </source>
</evidence>
<dbReference type="InterPro" id="IPR027417">
    <property type="entry name" value="P-loop_NTPase"/>
</dbReference>
<dbReference type="SUPFAM" id="SSF52540">
    <property type="entry name" value="P-loop containing nucleoside triphosphate hydrolases"/>
    <property type="match status" value="1"/>
</dbReference>
<dbReference type="PANTHER" id="PTHR42939">
    <property type="entry name" value="ABC TRANSPORTER ATP-BINDING PROTEIN ALBC-RELATED"/>
    <property type="match status" value="1"/>
</dbReference>
<evidence type="ECO:0000313" key="5">
    <source>
        <dbReference type="EMBL" id="QLL56579.1"/>
    </source>
</evidence>